<keyword evidence="5" id="KW-0175">Coiled coil</keyword>
<dbReference type="PANTHER" id="PTHR35201">
    <property type="entry name" value="TERPENE SYNTHASE"/>
    <property type="match status" value="1"/>
</dbReference>
<dbReference type="GO" id="GO:0046872">
    <property type="term" value="F:metal ion binding"/>
    <property type="evidence" value="ECO:0007669"/>
    <property type="project" value="UniProtKB-KW"/>
</dbReference>
<dbReference type="PANTHER" id="PTHR35201:SF4">
    <property type="entry name" value="BETA-PINACENE SYNTHASE-RELATED"/>
    <property type="match status" value="1"/>
</dbReference>
<feature type="region of interest" description="Disordered" evidence="6">
    <location>
        <begin position="17"/>
        <end position="36"/>
    </location>
</feature>
<dbReference type="GO" id="GO:0010333">
    <property type="term" value="F:terpene synthase activity"/>
    <property type="evidence" value="ECO:0007669"/>
    <property type="project" value="InterPro"/>
</dbReference>
<dbReference type="VEuPathDB" id="FungiDB:SMAC_03009"/>
<dbReference type="AlphaFoldDB" id="A0A8S8ZJM5"/>
<dbReference type="GO" id="GO:0008299">
    <property type="term" value="P:isoprenoid biosynthetic process"/>
    <property type="evidence" value="ECO:0007669"/>
    <property type="project" value="UniProtKB-ARBA"/>
</dbReference>
<dbReference type="OMA" id="CMANWLW"/>
<accession>A0A8S8ZJM5</accession>
<sequence>MVIVTFPKSIMKFTDLPTSDSGYTTAEGEQPKPSAPLTHKQLLERNPKDTENVTSRLATEIRALKTYHISKDLVGLAPRRGWPSHEAKEEVMSPRMKERLARLRGDINGLLRRAFKSSPKNLQQALDDDYGCFNLLWFPDISSYDSYDDLLTVSLYCTWLFVWDDLTDSNDTSFSLDDGLGTDFERACFWREETVKLAWECIVGGDDDGDDGNDQLLYSPGSNMDDNMPDSSTSTLLTGSQLILHEFGKRIRKSSRLNQAQRDRLFQETVRYIKGCEMEQAQRLAGYLPKSGEEIFSEIPIPDWVFYSPEMRTIWKDGNFLVVVYNDILSFKKELATDSLINIIPIFYSSGGIPWDEVMPTIGDSIEAAVQRIDEATQKLIAMTRDNLELEKAVVQFIDGIKVNVTGNIGYSIATKRYSSLFKNLNEDGTLVIQL</sequence>
<evidence type="ECO:0000313" key="8">
    <source>
        <dbReference type="Proteomes" id="UP000433876"/>
    </source>
</evidence>
<dbReference type="InterPro" id="IPR034686">
    <property type="entry name" value="Terpene_cyclase-like_2"/>
</dbReference>
<reference evidence="7 8" key="1">
    <citation type="submission" date="2017-07" db="EMBL/GenBank/DDBJ databases">
        <title>Genome sequence of the Sordaria macrospora wild type strain R19027.</title>
        <authorList>
            <person name="Nowrousian M."/>
            <person name="Teichert I."/>
            <person name="Kueck U."/>
        </authorList>
    </citation>
    <scope>NUCLEOTIDE SEQUENCE [LARGE SCALE GENOMIC DNA]</scope>
    <source>
        <strain evidence="7 8">R19027</strain>
        <tissue evidence="7">Mycelium</tissue>
    </source>
</reference>
<protein>
    <recommendedName>
        <fullName evidence="4">Terpene synthase</fullName>
        <ecNumber evidence="4">4.2.3.-</ecNumber>
    </recommendedName>
</protein>
<gene>
    <name evidence="7" type="ORF">SMACR_03009</name>
</gene>
<feature type="coiled-coil region" evidence="5">
    <location>
        <begin position="366"/>
        <end position="393"/>
    </location>
</feature>
<name>A0A8S8ZJM5_SORMA</name>
<dbReference type="InterPro" id="IPR008949">
    <property type="entry name" value="Isoprenoid_synthase_dom_sf"/>
</dbReference>
<dbReference type="SUPFAM" id="SSF48576">
    <property type="entry name" value="Terpenoid synthases"/>
    <property type="match status" value="1"/>
</dbReference>
<comment type="similarity">
    <text evidence="2 4">Belongs to the terpene synthase family.</text>
</comment>
<keyword evidence="3 4" id="KW-0460">Magnesium</keyword>
<comment type="caution">
    <text evidence="7">The sequence shown here is derived from an EMBL/GenBank/DDBJ whole genome shotgun (WGS) entry which is preliminary data.</text>
</comment>
<evidence type="ECO:0000256" key="3">
    <source>
        <dbReference type="ARBA" id="ARBA00022842"/>
    </source>
</evidence>
<organism evidence="7 8">
    <name type="scientific">Sordaria macrospora</name>
    <dbReference type="NCBI Taxonomy" id="5147"/>
    <lineage>
        <taxon>Eukaryota</taxon>
        <taxon>Fungi</taxon>
        <taxon>Dikarya</taxon>
        <taxon>Ascomycota</taxon>
        <taxon>Pezizomycotina</taxon>
        <taxon>Sordariomycetes</taxon>
        <taxon>Sordariomycetidae</taxon>
        <taxon>Sordariales</taxon>
        <taxon>Sordariaceae</taxon>
        <taxon>Sordaria</taxon>
    </lineage>
</organism>
<dbReference type="Gene3D" id="1.10.600.10">
    <property type="entry name" value="Farnesyl Diphosphate Synthase"/>
    <property type="match status" value="1"/>
</dbReference>
<evidence type="ECO:0000313" key="7">
    <source>
        <dbReference type="EMBL" id="KAA8629438.1"/>
    </source>
</evidence>
<proteinExistence type="inferred from homology"/>
<evidence type="ECO:0000256" key="1">
    <source>
        <dbReference type="ARBA" id="ARBA00001946"/>
    </source>
</evidence>
<comment type="cofactor">
    <cofactor evidence="1 4">
        <name>Mg(2+)</name>
        <dbReference type="ChEBI" id="CHEBI:18420"/>
    </cofactor>
</comment>
<dbReference type="Pfam" id="PF19086">
    <property type="entry name" value="Terpene_syn_C_2"/>
    <property type="match status" value="1"/>
</dbReference>
<evidence type="ECO:0000256" key="5">
    <source>
        <dbReference type="SAM" id="Coils"/>
    </source>
</evidence>
<dbReference type="EC" id="4.2.3.-" evidence="4"/>
<keyword evidence="4" id="KW-0456">Lyase</keyword>
<evidence type="ECO:0000256" key="4">
    <source>
        <dbReference type="RuleBase" id="RU366034"/>
    </source>
</evidence>
<dbReference type="EMBL" id="NMPR01000136">
    <property type="protein sequence ID" value="KAA8629438.1"/>
    <property type="molecule type" value="Genomic_DNA"/>
</dbReference>
<dbReference type="Proteomes" id="UP000433876">
    <property type="component" value="Unassembled WGS sequence"/>
</dbReference>
<evidence type="ECO:0000256" key="6">
    <source>
        <dbReference type="SAM" id="MobiDB-lite"/>
    </source>
</evidence>
<evidence type="ECO:0000256" key="2">
    <source>
        <dbReference type="ARBA" id="ARBA00006333"/>
    </source>
</evidence>
<keyword evidence="4" id="KW-0479">Metal-binding</keyword>